<accession>A0A2S9IUT7</accession>
<keyword evidence="1" id="KW-1133">Transmembrane helix</keyword>
<dbReference type="AlphaFoldDB" id="A0A2S9IUT7"/>
<evidence type="ECO:0000313" key="3">
    <source>
        <dbReference type="Proteomes" id="UP000239434"/>
    </source>
</evidence>
<keyword evidence="1" id="KW-0472">Membrane</keyword>
<reference evidence="2 3" key="1">
    <citation type="submission" date="2018-02" db="EMBL/GenBank/DDBJ databases">
        <title>The draft genome of Phyllobacterium sp. 1N-3.</title>
        <authorList>
            <person name="Liu L."/>
            <person name="Li L."/>
            <person name="Zhang X."/>
            <person name="Wang T."/>
            <person name="Liang L."/>
        </authorList>
    </citation>
    <scope>NUCLEOTIDE SEQUENCE [LARGE SCALE GENOMIC DNA]</scope>
    <source>
        <strain evidence="2 3">1N-3</strain>
    </source>
</reference>
<keyword evidence="3" id="KW-1185">Reference proteome</keyword>
<proteinExistence type="predicted"/>
<protein>
    <submittedName>
        <fullName evidence="2">Uncharacterized protein</fullName>
    </submittedName>
</protein>
<evidence type="ECO:0000313" key="2">
    <source>
        <dbReference type="EMBL" id="PRD44250.1"/>
    </source>
</evidence>
<sequence length="59" mass="6855">MFFHVRKPHTKRYNNINCISKHFAVIIRQKTRLKAQGNKMTLIVAEFAAAPLLLIFVCL</sequence>
<evidence type="ECO:0000256" key="1">
    <source>
        <dbReference type="SAM" id="Phobius"/>
    </source>
</evidence>
<feature type="transmembrane region" description="Helical" evidence="1">
    <location>
        <begin position="40"/>
        <end position="57"/>
    </location>
</feature>
<name>A0A2S9IUT7_9HYPH</name>
<dbReference type="EMBL" id="PVBR01000004">
    <property type="protein sequence ID" value="PRD44250.1"/>
    <property type="molecule type" value="Genomic_DNA"/>
</dbReference>
<comment type="caution">
    <text evidence="2">The sequence shown here is derived from an EMBL/GenBank/DDBJ whole genome shotgun (WGS) entry which is preliminary data.</text>
</comment>
<gene>
    <name evidence="2" type="ORF">C5748_06560</name>
</gene>
<organism evidence="2 3">
    <name type="scientific">Phyllobacterium phragmitis</name>
    <dbReference type="NCBI Taxonomy" id="2670329"/>
    <lineage>
        <taxon>Bacteria</taxon>
        <taxon>Pseudomonadati</taxon>
        <taxon>Pseudomonadota</taxon>
        <taxon>Alphaproteobacteria</taxon>
        <taxon>Hyphomicrobiales</taxon>
        <taxon>Phyllobacteriaceae</taxon>
        <taxon>Phyllobacterium</taxon>
    </lineage>
</organism>
<dbReference type="Proteomes" id="UP000239434">
    <property type="component" value="Unassembled WGS sequence"/>
</dbReference>
<keyword evidence="1" id="KW-0812">Transmembrane</keyword>